<dbReference type="NCBIfam" id="NF005559">
    <property type="entry name" value="PRK07231.1"/>
    <property type="match status" value="1"/>
</dbReference>
<dbReference type="PANTHER" id="PTHR43639:SF1">
    <property type="entry name" value="SHORT-CHAIN DEHYDROGENASE_REDUCTASE FAMILY PROTEIN"/>
    <property type="match status" value="1"/>
</dbReference>
<dbReference type="PROSITE" id="PS00061">
    <property type="entry name" value="ADH_SHORT"/>
    <property type="match status" value="1"/>
</dbReference>
<dbReference type="CDD" id="cd05233">
    <property type="entry name" value="SDR_c"/>
    <property type="match status" value="1"/>
</dbReference>
<keyword evidence="2" id="KW-0560">Oxidoreductase</keyword>
<comment type="similarity">
    <text evidence="1">Belongs to the short-chain dehydrogenases/reductases (SDR) family.</text>
</comment>
<evidence type="ECO:0000256" key="2">
    <source>
        <dbReference type="ARBA" id="ARBA00023002"/>
    </source>
</evidence>
<organism evidence="4 5">
    <name type="scientific">Halalkalibaculum roseum</name>
    <dbReference type="NCBI Taxonomy" id="2709311"/>
    <lineage>
        <taxon>Bacteria</taxon>
        <taxon>Pseudomonadati</taxon>
        <taxon>Balneolota</taxon>
        <taxon>Balneolia</taxon>
        <taxon>Balneolales</taxon>
        <taxon>Balneolaceae</taxon>
        <taxon>Halalkalibaculum</taxon>
    </lineage>
</organism>
<dbReference type="PANTHER" id="PTHR43639">
    <property type="entry name" value="OXIDOREDUCTASE, SHORT-CHAIN DEHYDROGENASE/REDUCTASE FAMILY (AFU_ORTHOLOGUE AFUA_5G02870)"/>
    <property type="match status" value="1"/>
</dbReference>
<dbReference type="InterPro" id="IPR036291">
    <property type="entry name" value="NAD(P)-bd_dom_sf"/>
</dbReference>
<evidence type="ECO:0000256" key="1">
    <source>
        <dbReference type="ARBA" id="ARBA00006484"/>
    </source>
</evidence>
<dbReference type="Gene3D" id="3.40.50.720">
    <property type="entry name" value="NAD(P)-binding Rossmann-like Domain"/>
    <property type="match status" value="1"/>
</dbReference>
<dbReference type="AlphaFoldDB" id="A0A6M1T3K4"/>
<evidence type="ECO:0000313" key="4">
    <source>
        <dbReference type="EMBL" id="NGP78044.1"/>
    </source>
</evidence>
<evidence type="ECO:0000313" key="5">
    <source>
        <dbReference type="Proteomes" id="UP000473278"/>
    </source>
</evidence>
<gene>
    <name evidence="4" type="ORF">G3570_15450</name>
</gene>
<dbReference type="SMART" id="SM00822">
    <property type="entry name" value="PKS_KR"/>
    <property type="match status" value="1"/>
</dbReference>
<evidence type="ECO:0000259" key="3">
    <source>
        <dbReference type="SMART" id="SM00822"/>
    </source>
</evidence>
<dbReference type="FunFam" id="3.40.50.720:FF:000084">
    <property type="entry name" value="Short-chain dehydrogenase reductase"/>
    <property type="match status" value="1"/>
</dbReference>
<dbReference type="InterPro" id="IPR002347">
    <property type="entry name" value="SDR_fam"/>
</dbReference>
<dbReference type="Proteomes" id="UP000473278">
    <property type="component" value="Unassembled WGS sequence"/>
</dbReference>
<protein>
    <submittedName>
        <fullName evidence="4">SDR family oxidoreductase</fullName>
    </submittedName>
</protein>
<sequence>MGKLNGKVALVTGATKGIGKAIAELMAAEGATVALNGRDAVAGEMIVKNILGQGQKAVFLKADLSSPEANHNLIASVIENLGGLDILIPNAGVLGLGSVTDVSIETWRRTLDINLNSVFYLLRAAIPHLKADGKSGSVVVTGSIAAHKGFPNHAAYCASKGALEALVKQAAVDYAPEIRINMVNPGPTDTELYKNSAVAFSNPETVLDKVPDTLPMKRIANPGEIAKAVLFLASDDSSWTTGSVLTVDGGASAAG</sequence>
<reference evidence="4 5" key="1">
    <citation type="submission" date="2020-02" db="EMBL/GenBank/DDBJ databases">
        <title>Balneolaceae bacterium YR4-1, complete genome.</title>
        <authorList>
            <person name="Li Y."/>
            <person name="Wu S."/>
        </authorList>
    </citation>
    <scope>NUCLEOTIDE SEQUENCE [LARGE SCALE GENOMIC DNA]</scope>
    <source>
        <strain evidence="4 5">YR4-1</strain>
    </source>
</reference>
<name>A0A6M1T3K4_9BACT</name>
<dbReference type="RefSeq" id="WP_165143777.1">
    <property type="nucleotide sequence ID" value="NZ_JAALLT010000005.1"/>
</dbReference>
<keyword evidence="5" id="KW-1185">Reference proteome</keyword>
<proteinExistence type="inferred from homology"/>
<dbReference type="InterPro" id="IPR020904">
    <property type="entry name" value="Sc_DH/Rdtase_CS"/>
</dbReference>
<dbReference type="GO" id="GO:0016491">
    <property type="term" value="F:oxidoreductase activity"/>
    <property type="evidence" value="ECO:0007669"/>
    <property type="project" value="UniProtKB-KW"/>
</dbReference>
<dbReference type="PRINTS" id="PR00081">
    <property type="entry name" value="GDHRDH"/>
</dbReference>
<dbReference type="Pfam" id="PF13561">
    <property type="entry name" value="adh_short_C2"/>
    <property type="match status" value="1"/>
</dbReference>
<feature type="domain" description="Ketoreductase" evidence="3">
    <location>
        <begin position="7"/>
        <end position="188"/>
    </location>
</feature>
<dbReference type="SUPFAM" id="SSF51735">
    <property type="entry name" value="NAD(P)-binding Rossmann-fold domains"/>
    <property type="match status" value="1"/>
</dbReference>
<accession>A0A6M1T3K4</accession>
<dbReference type="InterPro" id="IPR057326">
    <property type="entry name" value="KR_dom"/>
</dbReference>
<comment type="caution">
    <text evidence="4">The sequence shown here is derived from an EMBL/GenBank/DDBJ whole genome shotgun (WGS) entry which is preliminary data.</text>
</comment>
<dbReference type="PRINTS" id="PR00080">
    <property type="entry name" value="SDRFAMILY"/>
</dbReference>
<dbReference type="EMBL" id="JAALLT010000005">
    <property type="protein sequence ID" value="NGP78044.1"/>
    <property type="molecule type" value="Genomic_DNA"/>
</dbReference>